<evidence type="ECO:0000313" key="4">
    <source>
        <dbReference type="Proteomes" id="UP000652761"/>
    </source>
</evidence>
<proteinExistence type="predicted"/>
<dbReference type="InterPro" id="IPR046960">
    <property type="entry name" value="PPR_At4g14850-like_plant"/>
</dbReference>
<feature type="repeat" description="PPR" evidence="2">
    <location>
        <begin position="383"/>
        <end position="417"/>
    </location>
</feature>
<feature type="repeat" description="PPR" evidence="2">
    <location>
        <begin position="197"/>
        <end position="231"/>
    </location>
</feature>
<dbReference type="PANTHER" id="PTHR24015:SF2029">
    <property type="entry name" value="PENTACOTRIPEPTIDE-REPEAT REGION OF PRORP DOMAIN-CONTAINING PROTEIN"/>
    <property type="match status" value="1"/>
</dbReference>
<dbReference type="GO" id="GO:0009451">
    <property type="term" value="P:RNA modification"/>
    <property type="evidence" value="ECO:0007669"/>
    <property type="project" value="InterPro"/>
</dbReference>
<keyword evidence="4" id="KW-1185">Reference proteome</keyword>
<name>A0A843XB38_COLES</name>
<accession>A0A843XB38</accession>
<dbReference type="SUPFAM" id="SSF48452">
    <property type="entry name" value="TPR-like"/>
    <property type="match status" value="2"/>
</dbReference>
<protein>
    <recommendedName>
        <fullName evidence="5">Pentatricopeptide repeat-containing protein</fullName>
    </recommendedName>
</protein>
<dbReference type="Pfam" id="PF13041">
    <property type="entry name" value="PPR_2"/>
    <property type="match status" value="4"/>
</dbReference>
<comment type="caution">
    <text evidence="3">The sequence shown here is derived from an EMBL/GenBank/DDBJ whole genome shotgun (WGS) entry which is preliminary data.</text>
</comment>
<evidence type="ECO:0000256" key="2">
    <source>
        <dbReference type="PROSITE-ProRule" id="PRU00708"/>
    </source>
</evidence>
<evidence type="ECO:0008006" key="5">
    <source>
        <dbReference type="Google" id="ProtNLM"/>
    </source>
</evidence>
<dbReference type="OrthoDB" id="733871at2759"/>
<dbReference type="PROSITE" id="PS51375">
    <property type="entry name" value="PPR"/>
    <property type="match status" value="5"/>
</dbReference>
<sequence>MRWNPPSLLSSCQSTKETPFLGWQELKESLALAIASSSRCSSPRQLQKLHARVILSGLRHNLHLCGLLVGGYSSFGDVVTARQVFDTQRLPPTKALLWNTLIRGCLRSGRPDLALRTFGEMMERSPACVPDGNTFNLAIKACTDMSDFEFGYWIADMVRSRDVGSDLLVATALVDMYSRTGDLNAARELFDKLTVRDAVSWNAMISGYAREGSFLEAVYLYKAMKDENGVAPSQATLVALLSVCGKIRSLKHGDLFHAHVIRLGFGADLFISNALMEMYIDCNRLDISSLLFDGLALKDPVSWSTLIGGYVRHQRPHDAIKLFRYLGDWQQGLQIEEEFLRSDVRPCELDVRLITALIYLYAKCGKSDISLKLFDKNVVVRNDVIAWNALLKGCAEVGDVYKVSEFTMEMQRRGIIPDDVTFLTLLTTFSSTPLLRMGMTVHAHILKRGFLRENFISNALIDLYSQCGSIKDSREVFNEIVDKDVVTWSLMLKAYAQNGSVDEALGLFHQMRETATRPNHITFISILSACSHGGYVDKGQELFKCMKEEYGLEPGLEHHGCMVALFSRAGLLSEAYDLIKNGPIETSNASALWGTLLNACSVHGNWYIGEAVARHLFRLEPRNAANYVILANIYLSAGKREDANHVLRLMRAKGLEKNPGFSWSEGG</sequence>
<feature type="repeat" description="PPR" evidence="2">
    <location>
        <begin position="299"/>
        <end position="329"/>
    </location>
</feature>
<reference evidence="3" key="1">
    <citation type="submission" date="2017-07" db="EMBL/GenBank/DDBJ databases">
        <title>Taro Niue Genome Assembly and Annotation.</title>
        <authorList>
            <person name="Atibalentja N."/>
            <person name="Keating K."/>
            <person name="Fields C.J."/>
        </authorList>
    </citation>
    <scope>NUCLEOTIDE SEQUENCE</scope>
    <source>
        <strain evidence="3">Niue_2</strain>
        <tissue evidence="3">Leaf</tissue>
    </source>
</reference>
<dbReference type="NCBIfam" id="TIGR00756">
    <property type="entry name" value="PPR"/>
    <property type="match status" value="5"/>
</dbReference>
<dbReference type="InterPro" id="IPR011990">
    <property type="entry name" value="TPR-like_helical_dom_sf"/>
</dbReference>
<dbReference type="Pfam" id="PF01535">
    <property type="entry name" value="PPR"/>
    <property type="match status" value="2"/>
</dbReference>
<organism evidence="3 4">
    <name type="scientific">Colocasia esculenta</name>
    <name type="common">Wild taro</name>
    <name type="synonym">Arum esculentum</name>
    <dbReference type="NCBI Taxonomy" id="4460"/>
    <lineage>
        <taxon>Eukaryota</taxon>
        <taxon>Viridiplantae</taxon>
        <taxon>Streptophyta</taxon>
        <taxon>Embryophyta</taxon>
        <taxon>Tracheophyta</taxon>
        <taxon>Spermatophyta</taxon>
        <taxon>Magnoliopsida</taxon>
        <taxon>Liliopsida</taxon>
        <taxon>Araceae</taxon>
        <taxon>Aroideae</taxon>
        <taxon>Colocasieae</taxon>
        <taxon>Colocasia</taxon>
    </lineage>
</organism>
<dbReference type="FunFam" id="1.25.40.10:FF:000090">
    <property type="entry name" value="Pentatricopeptide repeat-containing protein, chloroplastic"/>
    <property type="match status" value="1"/>
</dbReference>
<feature type="repeat" description="PPR" evidence="2">
    <location>
        <begin position="484"/>
        <end position="518"/>
    </location>
</feature>
<dbReference type="Pfam" id="PF20431">
    <property type="entry name" value="E_motif"/>
    <property type="match status" value="1"/>
</dbReference>
<dbReference type="EMBL" id="NMUH01007060">
    <property type="protein sequence ID" value="MQM16558.1"/>
    <property type="molecule type" value="Genomic_DNA"/>
</dbReference>
<dbReference type="InterPro" id="IPR046848">
    <property type="entry name" value="E_motif"/>
</dbReference>
<keyword evidence="1" id="KW-0677">Repeat</keyword>
<evidence type="ECO:0000313" key="3">
    <source>
        <dbReference type="EMBL" id="MQM16558.1"/>
    </source>
</evidence>
<feature type="repeat" description="PPR" evidence="2">
    <location>
        <begin position="94"/>
        <end position="124"/>
    </location>
</feature>
<gene>
    <name evidence="3" type="ORF">Taro_049516</name>
</gene>
<dbReference type="Proteomes" id="UP000652761">
    <property type="component" value="Unassembled WGS sequence"/>
</dbReference>
<dbReference type="FunFam" id="1.25.40.10:FF:000344">
    <property type="entry name" value="Pentatricopeptide repeat-containing protein"/>
    <property type="match status" value="1"/>
</dbReference>
<dbReference type="GO" id="GO:0003723">
    <property type="term" value="F:RNA binding"/>
    <property type="evidence" value="ECO:0007669"/>
    <property type="project" value="InterPro"/>
</dbReference>
<dbReference type="Gene3D" id="1.25.40.10">
    <property type="entry name" value="Tetratricopeptide repeat domain"/>
    <property type="match status" value="5"/>
</dbReference>
<dbReference type="PANTHER" id="PTHR24015">
    <property type="entry name" value="OS07G0578800 PROTEIN-RELATED"/>
    <property type="match status" value="1"/>
</dbReference>
<dbReference type="AlphaFoldDB" id="A0A843XB38"/>
<dbReference type="InterPro" id="IPR002885">
    <property type="entry name" value="PPR_rpt"/>
</dbReference>
<evidence type="ECO:0000256" key="1">
    <source>
        <dbReference type="ARBA" id="ARBA00022737"/>
    </source>
</evidence>